<gene>
    <name evidence="4" type="primary">yqgN_3</name>
    <name evidence="4" type="ORF">SDC9_30261</name>
</gene>
<dbReference type="PANTHER" id="PTHR23407:SF1">
    <property type="entry name" value="5-FORMYLTETRAHYDROFOLATE CYCLO-LIGASE"/>
    <property type="match status" value="1"/>
</dbReference>
<dbReference type="GO" id="GO:0005524">
    <property type="term" value="F:ATP binding"/>
    <property type="evidence" value="ECO:0007669"/>
    <property type="project" value="UniProtKB-KW"/>
</dbReference>
<dbReference type="GO" id="GO:0035999">
    <property type="term" value="P:tetrahydrofolate interconversion"/>
    <property type="evidence" value="ECO:0007669"/>
    <property type="project" value="TreeGrafter"/>
</dbReference>
<dbReference type="InterPro" id="IPR037171">
    <property type="entry name" value="NagB/RpiA_transferase-like"/>
</dbReference>
<protein>
    <recommendedName>
        <fullName evidence="5">5-formyltetrahydrofolate cyclo-ligase</fullName>
    </recommendedName>
</protein>
<keyword evidence="2" id="KW-0547">Nucleotide-binding</keyword>
<dbReference type="PANTHER" id="PTHR23407">
    <property type="entry name" value="ATPASE INHIBITOR/5-FORMYLTETRAHYDROFOLATE CYCLO-LIGASE"/>
    <property type="match status" value="1"/>
</dbReference>
<evidence type="ECO:0000256" key="3">
    <source>
        <dbReference type="ARBA" id="ARBA00022840"/>
    </source>
</evidence>
<dbReference type="Pfam" id="PF01812">
    <property type="entry name" value="5-FTHF_cyc-lig"/>
    <property type="match status" value="1"/>
</dbReference>
<dbReference type="GO" id="GO:0009396">
    <property type="term" value="P:folic acid-containing compound biosynthetic process"/>
    <property type="evidence" value="ECO:0007669"/>
    <property type="project" value="TreeGrafter"/>
</dbReference>
<dbReference type="InterPro" id="IPR002698">
    <property type="entry name" value="FTHF_cligase"/>
</dbReference>
<evidence type="ECO:0000313" key="4">
    <source>
        <dbReference type="EMBL" id="MPL84296.1"/>
    </source>
</evidence>
<sequence>MKNNQFGNLDFQTVKDIKKDLRQRILSERRKLSDDTIVDYSNQIINALLKWDIYNNANQIMLYTPMPGEPQITAVFEHAWTNAKQVSVPHLRDTWGVMDAAVIDGFQDLIPGKFKNLLIPNPQKLWIVNPAIIELIVIPGIAFDEYGYRLGMGAGYYDRFLPTATKAITVGLCWSKNVLQSVPKEPHDLSVRYLITEKGIFNCKKGKM</sequence>
<proteinExistence type="inferred from homology"/>
<evidence type="ECO:0000256" key="1">
    <source>
        <dbReference type="ARBA" id="ARBA00010638"/>
    </source>
</evidence>
<dbReference type="InterPro" id="IPR024185">
    <property type="entry name" value="FTHF_cligase-like_sf"/>
</dbReference>
<name>A0A644UYY4_9ZZZZ</name>
<dbReference type="SUPFAM" id="SSF100950">
    <property type="entry name" value="NagB/RpiA/CoA transferase-like"/>
    <property type="match status" value="1"/>
</dbReference>
<dbReference type="GO" id="GO:0030272">
    <property type="term" value="F:5-formyltetrahydrofolate cyclo-ligase activity"/>
    <property type="evidence" value="ECO:0007669"/>
    <property type="project" value="TreeGrafter"/>
</dbReference>
<evidence type="ECO:0008006" key="5">
    <source>
        <dbReference type="Google" id="ProtNLM"/>
    </source>
</evidence>
<keyword evidence="3" id="KW-0067">ATP-binding</keyword>
<comment type="caution">
    <text evidence="4">The sequence shown here is derived from an EMBL/GenBank/DDBJ whole genome shotgun (WGS) entry which is preliminary data.</text>
</comment>
<dbReference type="Gene3D" id="3.40.50.10420">
    <property type="entry name" value="NagB/RpiA/CoA transferase-like"/>
    <property type="match status" value="1"/>
</dbReference>
<reference evidence="4" key="1">
    <citation type="submission" date="2019-08" db="EMBL/GenBank/DDBJ databases">
        <authorList>
            <person name="Kucharzyk K."/>
            <person name="Murdoch R.W."/>
            <person name="Higgins S."/>
            <person name="Loffler F."/>
        </authorList>
    </citation>
    <scope>NUCLEOTIDE SEQUENCE</scope>
</reference>
<dbReference type="NCBIfam" id="TIGR02727">
    <property type="entry name" value="MTHFS_bact"/>
    <property type="match status" value="1"/>
</dbReference>
<comment type="similarity">
    <text evidence="1">Belongs to the 5-formyltetrahydrofolate cyclo-ligase family.</text>
</comment>
<organism evidence="4">
    <name type="scientific">bioreactor metagenome</name>
    <dbReference type="NCBI Taxonomy" id="1076179"/>
    <lineage>
        <taxon>unclassified sequences</taxon>
        <taxon>metagenomes</taxon>
        <taxon>ecological metagenomes</taxon>
    </lineage>
</organism>
<evidence type="ECO:0000256" key="2">
    <source>
        <dbReference type="ARBA" id="ARBA00022741"/>
    </source>
</evidence>
<dbReference type="PIRSF" id="PIRSF006806">
    <property type="entry name" value="FTHF_cligase"/>
    <property type="match status" value="1"/>
</dbReference>
<dbReference type="EMBL" id="VSSQ01000188">
    <property type="protein sequence ID" value="MPL84296.1"/>
    <property type="molecule type" value="Genomic_DNA"/>
</dbReference>
<accession>A0A644UYY4</accession>
<dbReference type="AlphaFoldDB" id="A0A644UYY4"/>